<protein>
    <submittedName>
        <fullName evidence="2">Uncharacterized protein</fullName>
    </submittedName>
</protein>
<gene>
    <name evidence="2" type="ORF">OLEA9_A080018</name>
</gene>
<keyword evidence="3" id="KW-1185">Reference proteome</keyword>
<dbReference type="Proteomes" id="UP000594638">
    <property type="component" value="Unassembled WGS sequence"/>
</dbReference>
<dbReference type="EMBL" id="CACTIH010007257">
    <property type="protein sequence ID" value="CAA3006134.1"/>
    <property type="molecule type" value="Genomic_DNA"/>
</dbReference>
<feature type="region of interest" description="Disordered" evidence="1">
    <location>
        <begin position="1"/>
        <end position="20"/>
    </location>
</feature>
<evidence type="ECO:0000313" key="3">
    <source>
        <dbReference type="Proteomes" id="UP000594638"/>
    </source>
</evidence>
<reference evidence="2 3" key="1">
    <citation type="submission" date="2019-12" db="EMBL/GenBank/DDBJ databases">
        <authorList>
            <person name="Alioto T."/>
            <person name="Alioto T."/>
            <person name="Gomez Garrido J."/>
        </authorList>
    </citation>
    <scope>NUCLEOTIDE SEQUENCE [LARGE SCALE GENOMIC DNA]</scope>
</reference>
<evidence type="ECO:0000256" key="1">
    <source>
        <dbReference type="SAM" id="MobiDB-lite"/>
    </source>
</evidence>
<sequence length="210" mass="23052">MTVSAVDDDSEGVQDDAEDDDMMAALQDVAGGISIRYNRTTQSSVDPTDFVDTAEQESSNGSLHKRKRGINHGLTSQRIMDVSKKKLVVQAREGDMHTFGETSSPFANEIGIIMRNVVSQRLTGWSQATPHDRELAYNRLLKEMVELQQSQAELEDEAPIMDEAEICAQDLGKSAGTISGIGPAPRKSHNNVVTAPPKLMQQLKILTKRD</sequence>
<name>A0A8S0TJW1_OLEEU</name>
<comment type="caution">
    <text evidence="2">The sequence shown here is derived from an EMBL/GenBank/DDBJ whole genome shotgun (WGS) entry which is preliminary data.</text>
</comment>
<dbReference type="AlphaFoldDB" id="A0A8S0TJW1"/>
<evidence type="ECO:0000313" key="2">
    <source>
        <dbReference type="EMBL" id="CAA3006134.1"/>
    </source>
</evidence>
<accession>A0A8S0TJW1</accession>
<organism evidence="2 3">
    <name type="scientific">Olea europaea subsp. europaea</name>
    <dbReference type="NCBI Taxonomy" id="158383"/>
    <lineage>
        <taxon>Eukaryota</taxon>
        <taxon>Viridiplantae</taxon>
        <taxon>Streptophyta</taxon>
        <taxon>Embryophyta</taxon>
        <taxon>Tracheophyta</taxon>
        <taxon>Spermatophyta</taxon>
        <taxon>Magnoliopsida</taxon>
        <taxon>eudicotyledons</taxon>
        <taxon>Gunneridae</taxon>
        <taxon>Pentapetalae</taxon>
        <taxon>asterids</taxon>
        <taxon>lamiids</taxon>
        <taxon>Lamiales</taxon>
        <taxon>Oleaceae</taxon>
        <taxon>Oleeae</taxon>
        <taxon>Olea</taxon>
    </lineage>
</organism>
<proteinExistence type="predicted"/>
<dbReference type="Gramene" id="OE9A080018T1">
    <property type="protein sequence ID" value="OE9A080018C1"/>
    <property type="gene ID" value="OE9A080018"/>
</dbReference>